<reference evidence="2" key="1">
    <citation type="submission" date="2021-01" db="EMBL/GenBank/DDBJ databases">
        <title>Caligus Genome Assembly.</title>
        <authorList>
            <person name="Gallardo-Escarate C."/>
        </authorList>
    </citation>
    <scope>NUCLEOTIDE SEQUENCE [LARGE SCALE GENOMIC DNA]</scope>
</reference>
<keyword evidence="2" id="KW-1185">Reference proteome</keyword>
<sequence length="109" mass="11790">PSTQQDADVARERSWAAFFKEAGDLCHFPDDNGTLHVGLATTSDMALAEDKKLVFLEKYFSDKMPRPEMTSILVTESARIMQCGPVPTILQMALIGGVVSAGECGLISL</sequence>
<protein>
    <submittedName>
        <fullName evidence="1">Uncharacterized protein</fullName>
    </submittedName>
</protein>
<gene>
    <name evidence="1" type="ORF">FKW44_002059</name>
</gene>
<feature type="non-terminal residue" evidence="1">
    <location>
        <position position="1"/>
    </location>
</feature>
<evidence type="ECO:0000313" key="1">
    <source>
        <dbReference type="EMBL" id="QQP57162.1"/>
    </source>
</evidence>
<dbReference type="Proteomes" id="UP000595437">
    <property type="component" value="Chromosome 2"/>
</dbReference>
<dbReference type="AlphaFoldDB" id="A0A7T8KJN9"/>
<accession>A0A7T8KJN9</accession>
<evidence type="ECO:0000313" key="2">
    <source>
        <dbReference type="Proteomes" id="UP000595437"/>
    </source>
</evidence>
<organism evidence="1 2">
    <name type="scientific">Caligus rogercresseyi</name>
    <name type="common">Sea louse</name>
    <dbReference type="NCBI Taxonomy" id="217165"/>
    <lineage>
        <taxon>Eukaryota</taxon>
        <taxon>Metazoa</taxon>
        <taxon>Ecdysozoa</taxon>
        <taxon>Arthropoda</taxon>
        <taxon>Crustacea</taxon>
        <taxon>Multicrustacea</taxon>
        <taxon>Hexanauplia</taxon>
        <taxon>Copepoda</taxon>
        <taxon>Siphonostomatoida</taxon>
        <taxon>Caligidae</taxon>
        <taxon>Caligus</taxon>
    </lineage>
</organism>
<name>A0A7T8KJN9_CALRO</name>
<dbReference type="EMBL" id="CP045891">
    <property type="protein sequence ID" value="QQP57162.1"/>
    <property type="molecule type" value="Genomic_DNA"/>
</dbReference>
<proteinExistence type="predicted"/>
<feature type="non-terminal residue" evidence="1">
    <location>
        <position position="109"/>
    </location>
</feature>